<evidence type="ECO:0000313" key="3">
    <source>
        <dbReference type="EMBL" id="KAL3752699.1"/>
    </source>
</evidence>
<feature type="region of interest" description="Disordered" evidence="1">
    <location>
        <begin position="1"/>
        <end position="38"/>
    </location>
</feature>
<dbReference type="EMBL" id="JBJKBG010000001">
    <property type="protein sequence ID" value="KAL3752699.1"/>
    <property type="molecule type" value="Genomic_DNA"/>
</dbReference>
<gene>
    <name evidence="3" type="ORF">ACJRO7_000150</name>
</gene>
<proteinExistence type="predicted"/>
<protein>
    <submittedName>
        <fullName evidence="3">Uncharacterized protein</fullName>
    </submittedName>
</protein>
<feature type="transmembrane region" description="Helical" evidence="2">
    <location>
        <begin position="115"/>
        <end position="138"/>
    </location>
</feature>
<organism evidence="3 4">
    <name type="scientific">Eucalyptus globulus</name>
    <name type="common">Tasmanian blue gum</name>
    <dbReference type="NCBI Taxonomy" id="34317"/>
    <lineage>
        <taxon>Eukaryota</taxon>
        <taxon>Viridiplantae</taxon>
        <taxon>Streptophyta</taxon>
        <taxon>Embryophyta</taxon>
        <taxon>Tracheophyta</taxon>
        <taxon>Spermatophyta</taxon>
        <taxon>Magnoliopsida</taxon>
        <taxon>eudicotyledons</taxon>
        <taxon>Gunneridae</taxon>
        <taxon>Pentapetalae</taxon>
        <taxon>rosids</taxon>
        <taxon>malvids</taxon>
        <taxon>Myrtales</taxon>
        <taxon>Myrtaceae</taxon>
        <taxon>Myrtoideae</taxon>
        <taxon>Eucalypteae</taxon>
        <taxon>Eucalyptus</taxon>
    </lineage>
</organism>
<evidence type="ECO:0000256" key="2">
    <source>
        <dbReference type="SAM" id="Phobius"/>
    </source>
</evidence>
<sequence>MASNPPPELQESSAMVSSPNQSFAGRTGDTQVPDLELAIQRPTDMSNGYLNSSAPDNLLVEGDLDAPPRAHNGDPFSDGFDVSLGEALRLFINIVTEVLGAALLIYIAVDHPSPVLIIAASLFTLVVSVTLFSLLAGWTRRNG</sequence>
<keyword evidence="2" id="KW-0472">Membrane</keyword>
<reference evidence="3 4" key="1">
    <citation type="submission" date="2024-11" db="EMBL/GenBank/DDBJ databases">
        <title>Chromosome-level genome assembly of Eucalyptus globulus Labill. provides insights into its genome evolution.</title>
        <authorList>
            <person name="Li X."/>
        </authorList>
    </citation>
    <scope>NUCLEOTIDE SEQUENCE [LARGE SCALE GENOMIC DNA]</scope>
    <source>
        <strain evidence="3">CL2024</strain>
        <tissue evidence="3">Fresh tender leaves</tissue>
    </source>
</reference>
<dbReference type="AlphaFoldDB" id="A0ABD3LQ73"/>
<comment type="caution">
    <text evidence="3">The sequence shown here is derived from an EMBL/GenBank/DDBJ whole genome shotgun (WGS) entry which is preliminary data.</text>
</comment>
<feature type="compositionally biased region" description="Polar residues" evidence="1">
    <location>
        <begin position="10"/>
        <end position="30"/>
    </location>
</feature>
<accession>A0ABD3LQ73</accession>
<keyword evidence="2" id="KW-0812">Transmembrane</keyword>
<dbReference type="Proteomes" id="UP001634007">
    <property type="component" value="Unassembled WGS sequence"/>
</dbReference>
<evidence type="ECO:0000256" key="1">
    <source>
        <dbReference type="SAM" id="MobiDB-lite"/>
    </source>
</evidence>
<evidence type="ECO:0000313" key="4">
    <source>
        <dbReference type="Proteomes" id="UP001634007"/>
    </source>
</evidence>
<keyword evidence="2" id="KW-1133">Transmembrane helix</keyword>
<feature type="transmembrane region" description="Helical" evidence="2">
    <location>
        <begin position="90"/>
        <end position="109"/>
    </location>
</feature>
<keyword evidence="4" id="KW-1185">Reference proteome</keyword>
<name>A0ABD3LQ73_EUCGL</name>